<dbReference type="Proteomes" id="UP000436088">
    <property type="component" value="Unassembled WGS sequence"/>
</dbReference>
<dbReference type="InterPro" id="IPR040256">
    <property type="entry name" value="At4g02000-like"/>
</dbReference>
<evidence type="ECO:0000259" key="1">
    <source>
        <dbReference type="Pfam" id="PF14111"/>
    </source>
</evidence>
<evidence type="ECO:0000313" key="2">
    <source>
        <dbReference type="EMBL" id="KAE8676707.1"/>
    </source>
</evidence>
<organism evidence="2 3">
    <name type="scientific">Hibiscus syriacus</name>
    <name type="common">Rose of Sharon</name>
    <dbReference type="NCBI Taxonomy" id="106335"/>
    <lineage>
        <taxon>Eukaryota</taxon>
        <taxon>Viridiplantae</taxon>
        <taxon>Streptophyta</taxon>
        <taxon>Embryophyta</taxon>
        <taxon>Tracheophyta</taxon>
        <taxon>Spermatophyta</taxon>
        <taxon>Magnoliopsida</taxon>
        <taxon>eudicotyledons</taxon>
        <taxon>Gunneridae</taxon>
        <taxon>Pentapetalae</taxon>
        <taxon>rosids</taxon>
        <taxon>malvids</taxon>
        <taxon>Malvales</taxon>
        <taxon>Malvaceae</taxon>
        <taxon>Malvoideae</taxon>
        <taxon>Hibiscus</taxon>
    </lineage>
</organism>
<sequence length="261" mass="29329">MARLKVDLEGLVLDENEENILIIENSVTAPSITFDNCFVSSFLTSSTINFMAMRSTLATVWHPIGEIAITELGDGRYLFRLYHHIDFNRIELDGPWYFNNHFLLMHRLEDGDDLREVPLTMVDFWVRVNELSVGFMSKGVARQLGNFIGKFFVYYTEAVALYCKGSLRVRVRIDIQFGLPEDHASQVRPYWGIVAIAKENIAPTGVVNSSMGDKFTKTVVGDAHGGSASGFGESWVNLNYKCVGGDLPWKGTVTPRMDAEM</sequence>
<dbReference type="PANTHER" id="PTHR31286:SF153">
    <property type="entry name" value="DUF4283 DOMAIN PROTEIN"/>
    <property type="match status" value="1"/>
</dbReference>
<proteinExistence type="predicted"/>
<evidence type="ECO:0000313" key="3">
    <source>
        <dbReference type="Proteomes" id="UP000436088"/>
    </source>
</evidence>
<protein>
    <recommendedName>
        <fullName evidence="1">DUF4283 domain-containing protein</fullName>
    </recommendedName>
</protein>
<gene>
    <name evidence="2" type="ORF">F3Y22_tig00111582pilonHSYRG00737</name>
</gene>
<accession>A0A6A2YIU1</accession>
<dbReference type="PANTHER" id="PTHR31286">
    <property type="entry name" value="GLYCINE-RICH CELL WALL STRUCTURAL PROTEIN 1.8-LIKE"/>
    <property type="match status" value="1"/>
</dbReference>
<name>A0A6A2YIU1_HIBSY</name>
<dbReference type="AlphaFoldDB" id="A0A6A2YIU1"/>
<dbReference type="InterPro" id="IPR025558">
    <property type="entry name" value="DUF4283"/>
</dbReference>
<dbReference type="Pfam" id="PF14111">
    <property type="entry name" value="DUF4283"/>
    <property type="match status" value="1"/>
</dbReference>
<dbReference type="EMBL" id="VEPZ02001375">
    <property type="protein sequence ID" value="KAE8676707.1"/>
    <property type="molecule type" value="Genomic_DNA"/>
</dbReference>
<feature type="domain" description="DUF4283" evidence="1">
    <location>
        <begin position="35"/>
        <end position="110"/>
    </location>
</feature>
<comment type="caution">
    <text evidence="2">The sequence shown here is derived from an EMBL/GenBank/DDBJ whole genome shotgun (WGS) entry which is preliminary data.</text>
</comment>
<reference evidence="2" key="1">
    <citation type="submission" date="2019-09" db="EMBL/GenBank/DDBJ databases">
        <title>Draft genome information of white flower Hibiscus syriacus.</title>
        <authorList>
            <person name="Kim Y.-M."/>
        </authorList>
    </citation>
    <scope>NUCLEOTIDE SEQUENCE [LARGE SCALE GENOMIC DNA]</scope>
    <source>
        <strain evidence="2">YM2019G1</strain>
    </source>
</reference>
<keyword evidence="3" id="KW-1185">Reference proteome</keyword>